<feature type="region of interest" description="Disordered" evidence="1">
    <location>
        <begin position="294"/>
        <end position="324"/>
    </location>
</feature>
<dbReference type="STRING" id="1137991.SAMN05660642_04082"/>
<sequence>MVVTAAIVPVRHRRRGRVGHVDLDEVADELYAVPPDEFVAVRKQRQDDARSAGDRTLAREIGALPKPTAAAWVCNLLVREQRAAIEGLVELGDLLRQAQESLAGDQLRVLDRQRSQLLTALTRQAVALAREHGARVGGTVETQVADTLRAAMADPEAGEALLSGRLTGGMSYSGLGPTGNRPALRLVPARPGREGTGGRSRSGPAAARRRRDEDTRRAAAEEARRREEEARRAAEERRRRELEEARRAVEEAAAVAAEAVAAAEEERHRVDDLDARRADLQARVEELTDELARTEEEAARTAEELGRAERHRRTAARRATEATVARDRAVTALRELEEG</sequence>
<organism evidence="2 3">
    <name type="scientific">Geodermatophilus siccatus</name>
    <dbReference type="NCBI Taxonomy" id="1137991"/>
    <lineage>
        <taxon>Bacteria</taxon>
        <taxon>Bacillati</taxon>
        <taxon>Actinomycetota</taxon>
        <taxon>Actinomycetes</taxon>
        <taxon>Geodermatophilales</taxon>
        <taxon>Geodermatophilaceae</taxon>
        <taxon>Geodermatophilus</taxon>
    </lineage>
</organism>
<dbReference type="AlphaFoldDB" id="A0A1G9YQL7"/>
<accession>A0A1G9YQL7</accession>
<proteinExistence type="predicted"/>
<gene>
    <name evidence="2" type="ORF">SAMN05660642_04082</name>
</gene>
<keyword evidence="3" id="KW-1185">Reference proteome</keyword>
<dbReference type="Proteomes" id="UP000198680">
    <property type="component" value="Unassembled WGS sequence"/>
</dbReference>
<feature type="compositionally biased region" description="Basic and acidic residues" evidence="1">
    <location>
        <begin position="210"/>
        <end position="231"/>
    </location>
</feature>
<evidence type="ECO:0000313" key="2">
    <source>
        <dbReference type="EMBL" id="SDN11448.1"/>
    </source>
</evidence>
<evidence type="ECO:0000256" key="1">
    <source>
        <dbReference type="SAM" id="MobiDB-lite"/>
    </source>
</evidence>
<reference evidence="3" key="1">
    <citation type="submission" date="2016-10" db="EMBL/GenBank/DDBJ databases">
        <authorList>
            <person name="Varghese N."/>
            <person name="Submissions S."/>
        </authorList>
    </citation>
    <scope>NUCLEOTIDE SEQUENCE [LARGE SCALE GENOMIC DNA]</scope>
    <source>
        <strain evidence="3">DSM 45419</strain>
    </source>
</reference>
<feature type="region of interest" description="Disordered" evidence="1">
    <location>
        <begin position="172"/>
        <end position="231"/>
    </location>
</feature>
<protein>
    <submittedName>
        <fullName evidence="2">Uncharacterized protein</fullName>
    </submittedName>
</protein>
<feature type="compositionally biased region" description="Basic and acidic residues" evidence="1">
    <location>
        <begin position="294"/>
        <end position="308"/>
    </location>
</feature>
<evidence type="ECO:0000313" key="3">
    <source>
        <dbReference type="Proteomes" id="UP000198680"/>
    </source>
</evidence>
<name>A0A1G9YQL7_9ACTN</name>
<dbReference type="EMBL" id="FNHE01000012">
    <property type="protein sequence ID" value="SDN11448.1"/>
    <property type="molecule type" value="Genomic_DNA"/>
</dbReference>